<feature type="binding site" evidence="5">
    <location>
        <position position="94"/>
    </location>
    <ligand>
        <name>substrate</name>
    </ligand>
</feature>
<comment type="pathway">
    <text evidence="5">Pyrimidine metabolism; dUMP biosynthesis; dUMP from dCTP (dUTP route): step 2/2.</text>
</comment>
<evidence type="ECO:0000256" key="1">
    <source>
        <dbReference type="ARBA" id="ARBA00006581"/>
    </source>
</evidence>
<evidence type="ECO:0000256" key="5">
    <source>
        <dbReference type="HAMAP-Rule" id="MF_00116"/>
    </source>
</evidence>
<comment type="function">
    <text evidence="5">This enzyme is involved in nucleotide metabolism: it produces dUMP, the immediate precursor of thymidine nucleotides and it decreases the intracellular concentration of dUTP so that uracil cannot be incorporated into DNA.</text>
</comment>
<evidence type="ECO:0000259" key="6">
    <source>
        <dbReference type="Pfam" id="PF00692"/>
    </source>
</evidence>
<organism evidence="7 8">
    <name type="scientific">Paenibacillus elgii</name>
    <dbReference type="NCBI Taxonomy" id="189691"/>
    <lineage>
        <taxon>Bacteria</taxon>
        <taxon>Bacillati</taxon>
        <taxon>Bacillota</taxon>
        <taxon>Bacilli</taxon>
        <taxon>Bacillales</taxon>
        <taxon>Paenibacillaceae</taxon>
        <taxon>Paenibacillus</taxon>
    </lineage>
</organism>
<dbReference type="UniPathway" id="UPA00610">
    <property type="reaction ID" value="UER00666"/>
</dbReference>
<dbReference type="InterPro" id="IPR029054">
    <property type="entry name" value="dUTPase-like"/>
</dbReference>
<evidence type="ECO:0000256" key="4">
    <source>
        <dbReference type="ARBA" id="ARBA00047686"/>
    </source>
</evidence>
<comment type="similarity">
    <text evidence="1 5">Belongs to the dUTPase family.</text>
</comment>
<dbReference type="Proteomes" id="UP000244184">
    <property type="component" value="Unassembled WGS sequence"/>
</dbReference>
<dbReference type="Gene3D" id="2.70.40.10">
    <property type="match status" value="1"/>
</dbReference>
<keyword evidence="2 5" id="KW-0378">Hydrolase</keyword>
<dbReference type="InterPro" id="IPR008181">
    <property type="entry name" value="dUTPase"/>
</dbReference>
<accession>A0A2T6FVJ2</accession>
<dbReference type="GO" id="GO:0046081">
    <property type="term" value="P:dUTP catabolic process"/>
    <property type="evidence" value="ECO:0007669"/>
    <property type="project" value="InterPro"/>
</dbReference>
<evidence type="ECO:0000256" key="3">
    <source>
        <dbReference type="ARBA" id="ARBA00023080"/>
    </source>
</evidence>
<dbReference type="AlphaFoldDB" id="A0A2T6FVJ2"/>
<proteinExistence type="inferred from homology"/>
<keyword evidence="3 5" id="KW-0546">Nucleotide metabolism</keyword>
<dbReference type="GO" id="GO:0000287">
    <property type="term" value="F:magnesium ion binding"/>
    <property type="evidence" value="ECO:0007669"/>
    <property type="project" value="UniProtKB-UniRule"/>
</dbReference>
<comment type="cofactor">
    <cofactor evidence="5">
        <name>Mg(2+)</name>
        <dbReference type="ChEBI" id="CHEBI:18420"/>
    </cofactor>
</comment>
<evidence type="ECO:0000313" key="8">
    <source>
        <dbReference type="Proteomes" id="UP000244184"/>
    </source>
</evidence>
<protein>
    <recommendedName>
        <fullName evidence="5">Deoxyuridine 5'-triphosphate nucleotidohydrolase</fullName>
        <shortName evidence="5">dUTPase</shortName>
        <ecNumber evidence="5">3.6.1.23</ecNumber>
    </recommendedName>
    <alternativeName>
        <fullName evidence="5">dUTP pyrophosphatase</fullName>
    </alternativeName>
</protein>
<dbReference type="Pfam" id="PF00692">
    <property type="entry name" value="dUTPase"/>
    <property type="match status" value="1"/>
</dbReference>
<dbReference type="EC" id="3.6.1.23" evidence="5"/>
<feature type="domain" description="dUTPase-like" evidence="6">
    <location>
        <begin position="29"/>
        <end position="160"/>
    </location>
</feature>
<dbReference type="CDD" id="cd07557">
    <property type="entry name" value="trimeric_dUTPase"/>
    <property type="match status" value="1"/>
</dbReference>
<sequence>MKPSPDLGGISLSERIEVLIKKLAGNEDIVLPQKMSELASGFDLHAAVSEPVDLGPGERALIPTGFALAMPAGLEAQIRPRSGLAFKHGITSLNTPGTIDADYRGEVKVLLINHGKETFTINRNERIAQMVFQTVPLITLTEVNELDETERGAGGFGHTGTK</sequence>
<feature type="binding site" evidence="5">
    <location>
        <begin position="81"/>
        <end position="83"/>
    </location>
    <ligand>
        <name>substrate</name>
    </ligand>
</feature>
<dbReference type="PANTHER" id="PTHR11241">
    <property type="entry name" value="DEOXYURIDINE 5'-TRIPHOSPHATE NUCLEOTIDOHYDROLASE"/>
    <property type="match status" value="1"/>
</dbReference>
<dbReference type="NCBIfam" id="NF001862">
    <property type="entry name" value="PRK00601.1"/>
    <property type="match status" value="1"/>
</dbReference>
<reference evidence="7 8" key="1">
    <citation type="submission" date="2018-03" db="EMBL/GenBank/DDBJ databases">
        <title>Genome sequence of Paenibacillus elgii strain AC13 an antimicrobial compound producing bacteria.</title>
        <authorList>
            <person name="Kurokawa A.S."/>
            <person name="Araujo J.F."/>
            <person name="Costa R.A."/>
            <person name="Ortega D.B."/>
            <person name="Pires A.S."/>
            <person name="Pappas G.J.Jr."/>
            <person name="Franco O.L."/>
            <person name="Barreto C."/>
            <person name="Magalhaes B.S."/>
            <person name="Kruger R.H."/>
        </authorList>
    </citation>
    <scope>NUCLEOTIDE SEQUENCE [LARGE SCALE GENOMIC DNA]</scope>
    <source>
        <strain evidence="7 8">AC13</strain>
    </source>
</reference>
<dbReference type="SUPFAM" id="SSF51283">
    <property type="entry name" value="dUTPase-like"/>
    <property type="match status" value="1"/>
</dbReference>
<comment type="caution">
    <text evidence="7">The sequence shown here is derived from an EMBL/GenBank/DDBJ whole genome shotgun (WGS) entry which is preliminary data.</text>
</comment>
<dbReference type="InterPro" id="IPR036157">
    <property type="entry name" value="dUTPase-like_sf"/>
</dbReference>
<keyword evidence="5" id="KW-0479">Metal-binding</keyword>
<dbReference type="GO" id="GO:0004170">
    <property type="term" value="F:dUTP diphosphatase activity"/>
    <property type="evidence" value="ECO:0007669"/>
    <property type="project" value="UniProtKB-UniRule"/>
</dbReference>
<evidence type="ECO:0000313" key="7">
    <source>
        <dbReference type="EMBL" id="PUA35928.1"/>
    </source>
</evidence>
<dbReference type="NCBIfam" id="TIGR00576">
    <property type="entry name" value="dut"/>
    <property type="match status" value="1"/>
</dbReference>
<comment type="caution">
    <text evidence="5">Lacks conserved residue(s) required for the propagation of feature annotation.</text>
</comment>
<feature type="binding site" evidence="5">
    <location>
        <begin position="98"/>
        <end position="100"/>
    </location>
    <ligand>
        <name>substrate</name>
    </ligand>
</feature>
<keyword evidence="5" id="KW-0460">Magnesium</keyword>
<name>A0A2T6FVJ2_9BACL</name>
<dbReference type="PANTHER" id="PTHR11241:SF0">
    <property type="entry name" value="DEOXYURIDINE 5'-TRIPHOSPHATE NUCLEOTIDOHYDROLASE"/>
    <property type="match status" value="1"/>
</dbReference>
<dbReference type="HAMAP" id="MF_00116">
    <property type="entry name" value="dUTPase_bact"/>
    <property type="match status" value="1"/>
</dbReference>
<dbReference type="EMBL" id="PYHP01000077">
    <property type="protein sequence ID" value="PUA35928.1"/>
    <property type="molecule type" value="Genomic_DNA"/>
</dbReference>
<comment type="catalytic activity">
    <reaction evidence="4 5">
        <text>dUTP + H2O = dUMP + diphosphate + H(+)</text>
        <dbReference type="Rhea" id="RHEA:10248"/>
        <dbReference type="ChEBI" id="CHEBI:15377"/>
        <dbReference type="ChEBI" id="CHEBI:15378"/>
        <dbReference type="ChEBI" id="CHEBI:33019"/>
        <dbReference type="ChEBI" id="CHEBI:61555"/>
        <dbReference type="ChEBI" id="CHEBI:246422"/>
        <dbReference type="EC" id="3.6.1.23"/>
    </reaction>
</comment>
<evidence type="ECO:0000256" key="2">
    <source>
        <dbReference type="ARBA" id="ARBA00022801"/>
    </source>
</evidence>
<dbReference type="InterPro" id="IPR033704">
    <property type="entry name" value="dUTPase_trimeric"/>
</dbReference>
<gene>
    <name evidence="5" type="primary">dut</name>
    <name evidence="7" type="ORF">C8Z91_28580</name>
</gene>
<dbReference type="GO" id="GO:0006226">
    <property type="term" value="P:dUMP biosynthetic process"/>
    <property type="evidence" value="ECO:0007669"/>
    <property type="project" value="UniProtKB-UniRule"/>
</dbReference>